<evidence type="ECO:0000259" key="2">
    <source>
        <dbReference type="Pfam" id="PF13568"/>
    </source>
</evidence>
<keyword evidence="4" id="KW-1185">Reference proteome</keyword>
<feature type="signal peptide" evidence="1">
    <location>
        <begin position="1"/>
        <end position="21"/>
    </location>
</feature>
<dbReference type="EMBL" id="VOEJ01000008">
    <property type="protein sequence ID" value="TWR25752.1"/>
    <property type="molecule type" value="Genomic_DNA"/>
</dbReference>
<sequence length="245" mass="27996">MIKYRYFIILLWMGCCNFAFAQQFVPAWGGGADQTDLSFGFSFSYVNNTYKIVKTPGWRAPFFDAENNMYVTDSLNSISSKSKPGFAVGFLTRYRLTDHLEIRATPSLVFSDKGLSYKYVDATQDVDKQVQTTTLDFPISLKLKSDRIYNFRAYLLGGVKFSGAIGSKKDESNIDLLDRSVKNVRSYTSYEAGFGFDIYFEYFKMSPEVKITNTFGNMLVPENHPFSSPISKLSLHTFMFSLYFE</sequence>
<name>A0A563U355_9SPHI</name>
<evidence type="ECO:0000313" key="3">
    <source>
        <dbReference type="EMBL" id="TWR25752.1"/>
    </source>
</evidence>
<reference evidence="3 4" key="1">
    <citation type="submission" date="2019-07" db="EMBL/GenBank/DDBJ databases">
        <authorList>
            <person name="Kim J."/>
        </authorList>
    </citation>
    <scope>NUCLEOTIDE SEQUENCE [LARGE SCALE GENOMIC DNA]</scope>
    <source>
        <strain evidence="4">dk17</strain>
    </source>
</reference>
<feature type="chain" id="PRO_5021700800" evidence="1">
    <location>
        <begin position="22"/>
        <end position="245"/>
    </location>
</feature>
<keyword evidence="1" id="KW-0732">Signal</keyword>
<dbReference type="Pfam" id="PF13568">
    <property type="entry name" value="OMP_b-brl_2"/>
    <property type="match status" value="1"/>
</dbReference>
<protein>
    <submittedName>
        <fullName evidence="3">PorT family protein</fullName>
    </submittedName>
</protein>
<accession>A0A563U355</accession>
<gene>
    <name evidence="3" type="ORF">FPZ43_15820</name>
</gene>
<organism evidence="3 4">
    <name type="scientific">Mucilaginibacter pallidiroseus</name>
    <dbReference type="NCBI Taxonomy" id="2599295"/>
    <lineage>
        <taxon>Bacteria</taxon>
        <taxon>Pseudomonadati</taxon>
        <taxon>Bacteroidota</taxon>
        <taxon>Sphingobacteriia</taxon>
        <taxon>Sphingobacteriales</taxon>
        <taxon>Sphingobacteriaceae</taxon>
        <taxon>Mucilaginibacter</taxon>
    </lineage>
</organism>
<evidence type="ECO:0000313" key="4">
    <source>
        <dbReference type="Proteomes" id="UP000320042"/>
    </source>
</evidence>
<dbReference type="OrthoDB" id="1467485at2"/>
<comment type="caution">
    <text evidence="3">The sequence shown here is derived from an EMBL/GenBank/DDBJ whole genome shotgun (WGS) entry which is preliminary data.</text>
</comment>
<dbReference type="RefSeq" id="WP_146382910.1">
    <property type="nucleotide sequence ID" value="NZ_VOEJ01000008.1"/>
</dbReference>
<evidence type="ECO:0000256" key="1">
    <source>
        <dbReference type="SAM" id="SignalP"/>
    </source>
</evidence>
<proteinExistence type="predicted"/>
<feature type="domain" description="Outer membrane protein beta-barrel" evidence="2">
    <location>
        <begin position="35"/>
        <end position="213"/>
    </location>
</feature>
<dbReference type="InterPro" id="IPR025665">
    <property type="entry name" value="Beta-barrel_OMP_2"/>
</dbReference>
<dbReference type="Proteomes" id="UP000320042">
    <property type="component" value="Unassembled WGS sequence"/>
</dbReference>
<dbReference type="AlphaFoldDB" id="A0A563U355"/>